<feature type="compositionally biased region" description="Polar residues" evidence="7">
    <location>
        <begin position="441"/>
        <end position="450"/>
    </location>
</feature>
<name>A0A5J4P3C2_9TREM</name>
<evidence type="ECO:0000256" key="2">
    <source>
        <dbReference type="ARBA" id="ARBA00023015"/>
    </source>
</evidence>
<dbReference type="GO" id="GO:0009653">
    <property type="term" value="P:anatomical structure morphogenesis"/>
    <property type="evidence" value="ECO:0007669"/>
    <property type="project" value="TreeGrafter"/>
</dbReference>
<evidence type="ECO:0000256" key="7">
    <source>
        <dbReference type="SAM" id="MobiDB-lite"/>
    </source>
</evidence>
<keyword evidence="3 6" id="KW-0238">DNA-binding</keyword>
<dbReference type="Gene3D" id="1.10.10.10">
    <property type="entry name" value="Winged helix-like DNA-binding domain superfamily/Winged helix DNA-binding domain"/>
    <property type="match status" value="1"/>
</dbReference>
<dbReference type="SMART" id="SM00339">
    <property type="entry name" value="FH"/>
    <property type="match status" value="1"/>
</dbReference>
<dbReference type="InterPro" id="IPR030456">
    <property type="entry name" value="TF_fork_head_CS_2"/>
</dbReference>
<dbReference type="GO" id="GO:0000978">
    <property type="term" value="F:RNA polymerase II cis-regulatory region sequence-specific DNA binding"/>
    <property type="evidence" value="ECO:0007669"/>
    <property type="project" value="TreeGrafter"/>
</dbReference>
<dbReference type="GO" id="GO:0030154">
    <property type="term" value="P:cell differentiation"/>
    <property type="evidence" value="ECO:0007669"/>
    <property type="project" value="TreeGrafter"/>
</dbReference>
<dbReference type="AlphaFoldDB" id="A0A5J4P3C2"/>
<evidence type="ECO:0000313" key="10">
    <source>
        <dbReference type="Proteomes" id="UP000324629"/>
    </source>
</evidence>
<dbReference type="PRINTS" id="PR00053">
    <property type="entry name" value="FORKHEAD"/>
</dbReference>
<organism evidence="9 10">
    <name type="scientific">Paragonimus westermani</name>
    <dbReference type="NCBI Taxonomy" id="34504"/>
    <lineage>
        <taxon>Eukaryota</taxon>
        <taxon>Metazoa</taxon>
        <taxon>Spiralia</taxon>
        <taxon>Lophotrochozoa</taxon>
        <taxon>Platyhelminthes</taxon>
        <taxon>Trematoda</taxon>
        <taxon>Digenea</taxon>
        <taxon>Plagiorchiida</taxon>
        <taxon>Troglotremata</taxon>
        <taxon>Troglotrematidae</taxon>
        <taxon>Paragonimus</taxon>
    </lineage>
</organism>
<dbReference type="InterPro" id="IPR050211">
    <property type="entry name" value="FOX_domain-containing"/>
</dbReference>
<dbReference type="Proteomes" id="UP000324629">
    <property type="component" value="Unassembled WGS sequence"/>
</dbReference>
<dbReference type="InterPro" id="IPR036390">
    <property type="entry name" value="WH_DNA-bd_sf"/>
</dbReference>
<dbReference type="PANTHER" id="PTHR11829">
    <property type="entry name" value="FORKHEAD BOX PROTEIN"/>
    <property type="match status" value="1"/>
</dbReference>
<dbReference type="GO" id="GO:0000981">
    <property type="term" value="F:DNA-binding transcription factor activity, RNA polymerase II-specific"/>
    <property type="evidence" value="ECO:0007669"/>
    <property type="project" value="TreeGrafter"/>
</dbReference>
<evidence type="ECO:0000256" key="5">
    <source>
        <dbReference type="ARBA" id="ARBA00023242"/>
    </source>
</evidence>
<evidence type="ECO:0000256" key="4">
    <source>
        <dbReference type="ARBA" id="ARBA00023163"/>
    </source>
</evidence>
<evidence type="ECO:0000256" key="1">
    <source>
        <dbReference type="ARBA" id="ARBA00004123"/>
    </source>
</evidence>
<gene>
    <name evidence="9" type="ORF">DEA37_0001632</name>
</gene>
<dbReference type="EMBL" id="QNGE01000085">
    <property type="protein sequence ID" value="KAA3682020.1"/>
    <property type="molecule type" value="Genomic_DNA"/>
</dbReference>
<dbReference type="PROSITE" id="PS00657">
    <property type="entry name" value="FORK_HEAD_1"/>
    <property type="match status" value="1"/>
</dbReference>
<dbReference type="FunFam" id="1.10.10.10:FF:000016">
    <property type="entry name" value="Forkhead box protein I1"/>
    <property type="match status" value="1"/>
</dbReference>
<dbReference type="PROSITE" id="PS50039">
    <property type="entry name" value="FORK_HEAD_3"/>
    <property type="match status" value="1"/>
</dbReference>
<feature type="compositionally biased region" description="Polar residues" evidence="7">
    <location>
        <begin position="422"/>
        <end position="433"/>
    </location>
</feature>
<keyword evidence="10" id="KW-1185">Reference proteome</keyword>
<dbReference type="SUPFAM" id="SSF46785">
    <property type="entry name" value="Winged helix' DNA-binding domain"/>
    <property type="match status" value="1"/>
</dbReference>
<sequence length="818" mass="90686">MNASLHDQWPVSDAQIFDLRTETSTPPIPETSSHHFDHFDPLYNDELKSVDTFDRIHYNNANISALLDRIGTNQLEAHRYTPSYYGQARPVTNGLANTAPHSVVTDGPFADYDKQIFPNVSSGLISNFCNLNQWRYPGLEQLTDQQQLESADNTIHPAFTTAQRNMFLPAYSPMGATGRESTLLFQSGCNSYVGNKTANNSPPQLALDFPNSFVAAAYSASFPAMPRTNSVFLTSMLNRNSVPLFAHPYSSGEFHDSGLGQLSPSNSKDSYVKPPYSYIALIAMAIKGHPEEKATLNGIYRFIMDRFPFYRVNKQGWQNSIRHNLSLNDCFVKVARDDKKPGKGSFWTMHPEAHNMFDNGSYLRRKRRFKTDHSLPGRYCSSKKRHLMEQSTKQEEPSETDGPQSCNSVDESQSHVLDEAVESSSVSPITSLPCSLEGGRSQLSSQNKPSNYHPLLSLQQQIEQPISDRRVVFNAYGPEDEGGCTEAQSITPKGNANSYFLFTTDETANPKIVSPTVGDPRKRVVENVYRTETNRTPNACSANVQTSYLSSLSTNRQSSSEISSPCSHMFDERGGHTDISSELNGTESYHNSGEEENYKADVPNQPVSVYDVSHLRAPNRFQSTGLREHKIVDPWYSHTDLKPTQFHLSDSGVHTIPDSPNGAIDYSQLTFCTTVNMPTNQLLAPLESMKMAAAAIAWQASLAECQREMDIQWSETRGTEVQGTDGVGRTSLWYPSANGFCAHPDAHYTPIELLSGSTSTEDSSAGLNETELALSNSLASPTSGSRNEMQISNYHRSSKTNVPNFSNSFVQTHVLPAS</sequence>
<keyword evidence="4" id="KW-0804">Transcription</keyword>
<dbReference type="InterPro" id="IPR036388">
    <property type="entry name" value="WH-like_DNA-bd_sf"/>
</dbReference>
<feature type="compositionally biased region" description="Polar residues" evidence="7">
    <location>
        <begin position="401"/>
        <end position="411"/>
    </location>
</feature>
<protein>
    <submittedName>
        <fullName evidence="9">Forkhead box protein C</fullName>
    </submittedName>
</protein>
<dbReference type="InterPro" id="IPR001766">
    <property type="entry name" value="Fork_head_dom"/>
</dbReference>
<evidence type="ECO:0000256" key="3">
    <source>
        <dbReference type="ARBA" id="ARBA00023125"/>
    </source>
</evidence>
<feature type="region of interest" description="Disordered" evidence="7">
    <location>
        <begin position="373"/>
        <end position="452"/>
    </location>
</feature>
<feature type="domain" description="Fork-head" evidence="8">
    <location>
        <begin position="273"/>
        <end position="367"/>
    </location>
</feature>
<keyword evidence="5 6" id="KW-0539">Nucleus</keyword>
<dbReference type="InterPro" id="IPR018122">
    <property type="entry name" value="TF_fork_head_CS_1"/>
</dbReference>
<evidence type="ECO:0000259" key="8">
    <source>
        <dbReference type="PROSITE" id="PS50039"/>
    </source>
</evidence>
<feature type="DNA-binding region" description="Fork-head" evidence="6">
    <location>
        <begin position="273"/>
        <end position="367"/>
    </location>
</feature>
<dbReference type="PROSITE" id="PS00658">
    <property type="entry name" value="FORK_HEAD_2"/>
    <property type="match status" value="1"/>
</dbReference>
<accession>A0A5J4P3C2</accession>
<dbReference type="GO" id="GO:0005634">
    <property type="term" value="C:nucleus"/>
    <property type="evidence" value="ECO:0007669"/>
    <property type="project" value="UniProtKB-SubCell"/>
</dbReference>
<proteinExistence type="predicted"/>
<keyword evidence="2" id="KW-0805">Transcription regulation</keyword>
<evidence type="ECO:0000256" key="6">
    <source>
        <dbReference type="PROSITE-ProRule" id="PRU00089"/>
    </source>
</evidence>
<reference evidence="9 10" key="1">
    <citation type="journal article" date="2019" name="Gigascience">
        <title>Whole-genome sequence of the oriental lung fluke Paragonimus westermani.</title>
        <authorList>
            <person name="Oey H."/>
            <person name="Zakrzewski M."/>
            <person name="Narain K."/>
            <person name="Devi K.R."/>
            <person name="Agatsuma T."/>
            <person name="Nawaratna S."/>
            <person name="Gobert G.N."/>
            <person name="Jones M.K."/>
            <person name="Ragan M.A."/>
            <person name="McManus D.P."/>
            <person name="Krause L."/>
        </authorList>
    </citation>
    <scope>NUCLEOTIDE SEQUENCE [LARGE SCALE GENOMIC DNA]</scope>
    <source>
        <strain evidence="9 10">IND2009</strain>
    </source>
</reference>
<evidence type="ECO:0000313" key="9">
    <source>
        <dbReference type="EMBL" id="KAA3682020.1"/>
    </source>
</evidence>
<comment type="subcellular location">
    <subcellularLocation>
        <location evidence="1 6">Nucleus</location>
    </subcellularLocation>
</comment>
<dbReference type="InterPro" id="IPR047514">
    <property type="entry name" value="FH_FOXL1"/>
</dbReference>
<dbReference type="Pfam" id="PF00250">
    <property type="entry name" value="Forkhead"/>
    <property type="match status" value="1"/>
</dbReference>
<dbReference type="CDD" id="cd20027">
    <property type="entry name" value="FH_FOXL1"/>
    <property type="match status" value="1"/>
</dbReference>
<dbReference type="PANTHER" id="PTHR11829:SF388">
    <property type="entry name" value="FORK HEAD DOMAIN-CONTAINING PROTEIN L1-RELATED"/>
    <property type="match status" value="1"/>
</dbReference>
<comment type="caution">
    <text evidence="9">The sequence shown here is derived from an EMBL/GenBank/DDBJ whole genome shotgun (WGS) entry which is preliminary data.</text>
</comment>